<name>A0A0G1U0X9_9BACT</name>
<dbReference type="InterPro" id="IPR010921">
    <property type="entry name" value="Trp_repressor/repl_initiator"/>
</dbReference>
<feature type="region of interest" description="Disordered" evidence="1">
    <location>
        <begin position="128"/>
        <end position="150"/>
    </location>
</feature>
<evidence type="ECO:0000313" key="2">
    <source>
        <dbReference type="EMBL" id="KKU87747.1"/>
    </source>
</evidence>
<dbReference type="Gene3D" id="1.10.1270.10">
    <property type="entry name" value="TrpR-like"/>
    <property type="match status" value="1"/>
</dbReference>
<dbReference type="GO" id="GO:0003700">
    <property type="term" value="F:DNA-binding transcription factor activity"/>
    <property type="evidence" value="ECO:0007669"/>
    <property type="project" value="InterPro"/>
</dbReference>
<evidence type="ECO:0000313" key="3">
    <source>
        <dbReference type="Proteomes" id="UP000034739"/>
    </source>
</evidence>
<dbReference type="GO" id="GO:0043565">
    <property type="term" value="F:sequence-specific DNA binding"/>
    <property type="evidence" value="ECO:0007669"/>
    <property type="project" value="InterPro"/>
</dbReference>
<accession>A0A0G1U0X9</accession>
<feature type="compositionally biased region" description="Basic and acidic residues" evidence="1">
    <location>
        <begin position="138"/>
        <end position="150"/>
    </location>
</feature>
<dbReference type="InterPro" id="IPR000831">
    <property type="entry name" value="Trp_repress"/>
</dbReference>
<gene>
    <name evidence="2" type="ORF">UY16_C0019G0008</name>
</gene>
<evidence type="ECO:0008006" key="4">
    <source>
        <dbReference type="Google" id="ProtNLM"/>
    </source>
</evidence>
<dbReference type="AlphaFoldDB" id="A0A0G1U0X9"/>
<evidence type="ECO:0000256" key="1">
    <source>
        <dbReference type="SAM" id="MobiDB-lite"/>
    </source>
</evidence>
<sequence length="150" mass="16888">MTQVSRYPLRKEVEERVYEVLMESIAAAKTRGTVTKLLNDLLSPTEQLMIAKRLSIALLLIKKYDQRTISKWLKVSLGTVSKVSLALQKGHGGYQAVIGSILRKEELKEFLQKIDDALAAVLGPAGPGSSNWGKWKKERWQSRMDSQKAF</sequence>
<protein>
    <recommendedName>
        <fullName evidence="4">TrpR like protein, YerC/YecD</fullName>
    </recommendedName>
</protein>
<dbReference type="SUPFAM" id="SSF48295">
    <property type="entry name" value="TrpR-like"/>
    <property type="match status" value="1"/>
</dbReference>
<organism evidence="2 3">
    <name type="scientific">Candidatus Gottesmanbacteria bacterium GW2011_GWA2_47_9</name>
    <dbReference type="NCBI Taxonomy" id="1618445"/>
    <lineage>
        <taxon>Bacteria</taxon>
        <taxon>Candidatus Gottesmaniibacteriota</taxon>
    </lineage>
</organism>
<proteinExistence type="predicted"/>
<reference evidence="2 3" key="1">
    <citation type="journal article" date="2015" name="Nature">
        <title>rRNA introns, odd ribosomes, and small enigmatic genomes across a large radiation of phyla.</title>
        <authorList>
            <person name="Brown C.T."/>
            <person name="Hug L.A."/>
            <person name="Thomas B.C."/>
            <person name="Sharon I."/>
            <person name="Castelle C.J."/>
            <person name="Singh A."/>
            <person name="Wilkins M.J."/>
            <person name="Williams K.H."/>
            <person name="Banfield J.F."/>
        </authorList>
    </citation>
    <scope>NUCLEOTIDE SEQUENCE [LARGE SCALE GENOMIC DNA]</scope>
</reference>
<dbReference type="EMBL" id="LCOY01000019">
    <property type="protein sequence ID" value="KKU87747.1"/>
    <property type="molecule type" value="Genomic_DNA"/>
</dbReference>
<dbReference type="Pfam" id="PF01371">
    <property type="entry name" value="Trp_repressor"/>
    <property type="match status" value="1"/>
</dbReference>
<dbReference type="InterPro" id="IPR038116">
    <property type="entry name" value="TrpR-like_sf"/>
</dbReference>
<dbReference type="Proteomes" id="UP000034739">
    <property type="component" value="Unassembled WGS sequence"/>
</dbReference>
<comment type="caution">
    <text evidence="2">The sequence shown here is derived from an EMBL/GenBank/DDBJ whole genome shotgun (WGS) entry which is preliminary data.</text>
</comment>